<dbReference type="RefSeq" id="XP_028476621.1">
    <property type="nucleotide sequence ID" value="XM_028622728.1"/>
</dbReference>
<evidence type="ECO:0000256" key="1">
    <source>
        <dbReference type="ARBA" id="ARBA00006432"/>
    </source>
</evidence>
<organism evidence="5 6">
    <name type="scientific">Apiotrichum porosum</name>
    <dbReference type="NCBI Taxonomy" id="105984"/>
    <lineage>
        <taxon>Eukaryota</taxon>
        <taxon>Fungi</taxon>
        <taxon>Dikarya</taxon>
        <taxon>Basidiomycota</taxon>
        <taxon>Agaricomycotina</taxon>
        <taxon>Tremellomycetes</taxon>
        <taxon>Trichosporonales</taxon>
        <taxon>Trichosporonaceae</taxon>
        <taxon>Apiotrichum</taxon>
    </lineage>
</organism>
<reference evidence="5 6" key="1">
    <citation type="submission" date="2018-11" db="EMBL/GenBank/DDBJ databases">
        <title>Genome sequence of Apiotrichum porosum DSM 27194.</title>
        <authorList>
            <person name="Aliyu H."/>
            <person name="Gorte O."/>
            <person name="Ochsenreither K."/>
        </authorList>
    </citation>
    <scope>NUCLEOTIDE SEQUENCE [LARGE SCALE GENOMIC DNA]</scope>
    <source>
        <strain evidence="5 6">DSM 27194</strain>
    </source>
</reference>
<dbReference type="Pfam" id="PF13193">
    <property type="entry name" value="AMP-binding_C"/>
    <property type="match status" value="1"/>
</dbReference>
<sequence length="608" mass="65567">MAPSAKQLTVAECDKLLCEPGSGSFFETETMAFDGNVMRVWKNAPKTFRSFLDDVFHKSAAREFLSSPAADGEENDREHITYGDTYKRAVVLAAWLREQGVGVGTRVAIGGLNSIEWVVSFMAVHLLGGAPILVNSTLHGDMQLGCLGDTKPAIVLVDGRLARTLGPLGAELMARGVGQVYCWSGFDRLPHASKATVKKLDPHPSQRTVQEVQQGLGLERLNPESVGLILFTSGTTNKPKAVMVTQRAALSHQVSTKLLAARAALRRGASLETALAGAKPKSGPQEVMLVPVPLFHVTGCLSWLVRAMCNGFKIVFMRKWDVPTAVKVMEAEGVTIIGGVPAIVTALLQSPLLPKDYKINSISYGGAPPAKRLAGDVHRRWPEAGITHGYGMTETNGLLAGVVGQDYIDRPDSIGMAFAIGDVRIVDPETRRPLGPNELGIIEYRGSNNMVCYLDNPKATKEALDPEGWYHTGDMAVIDNDGWIYIRDRYKDIIIRGGENIASAEVENALHLDDRIAHAAAVPVPDDVLGELVGVAVQLAPGASATPKDIIAHVEPRLRRAAVPVIVVITKSFPRNAAGKIVKKDVKQMVQAMWAAQKAPYSVPKARL</sequence>
<dbReference type="InterPro" id="IPR045851">
    <property type="entry name" value="AMP-bd_C_sf"/>
</dbReference>
<comment type="similarity">
    <text evidence="1">Belongs to the ATP-dependent AMP-binding enzyme family.</text>
</comment>
<dbReference type="OrthoDB" id="10253115at2759"/>
<dbReference type="GO" id="GO:0006631">
    <property type="term" value="P:fatty acid metabolic process"/>
    <property type="evidence" value="ECO:0007669"/>
    <property type="project" value="TreeGrafter"/>
</dbReference>
<evidence type="ECO:0000259" key="3">
    <source>
        <dbReference type="Pfam" id="PF00501"/>
    </source>
</evidence>
<accession>A0A427XU83</accession>
<evidence type="ECO:0000313" key="6">
    <source>
        <dbReference type="Proteomes" id="UP000279236"/>
    </source>
</evidence>
<evidence type="ECO:0000256" key="2">
    <source>
        <dbReference type="ARBA" id="ARBA00022598"/>
    </source>
</evidence>
<dbReference type="GO" id="GO:0031956">
    <property type="term" value="F:medium-chain fatty acid-CoA ligase activity"/>
    <property type="evidence" value="ECO:0007669"/>
    <property type="project" value="TreeGrafter"/>
</dbReference>
<dbReference type="PANTHER" id="PTHR43201:SF5">
    <property type="entry name" value="MEDIUM-CHAIN ACYL-COA LIGASE ACSF2, MITOCHONDRIAL"/>
    <property type="match status" value="1"/>
</dbReference>
<dbReference type="InterPro" id="IPR025110">
    <property type="entry name" value="AMP-bd_C"/>
</dbReference>
<dbReference type="SUPFAM" id="SSF56801">
    <property type="entry name" value="Acetyl-CoA synthetase-like"/>
    <property type="match status" value="1"/>
</dbReference>
<dbReference type="Pfam" id="PF00501">
    <property type="entry name" value="AMP-binding"/>
    <property type="match status" value="1"/>
</dbReference>
<dbReference type="Gene3D" id="3.40.50.12780">
    <property type="entry name" value="N-terminal domain of ligase-like"/>
    <property type="match status" value="1"/>
</dbReference>
<keyword evidence="2" id="KW-0436">Ligase</keyword>
<keyword evidence="6" id="KW-1185">Reference proteome</keyword>
<dbReference type="Gene3D" id="3.30.300.30">
    <property type="match status" value="1"/>
</dbReference>
<dbReference type="GeneID" id="39591900"/>
<dbReference type="EMBL" id="RSCE01000005">
    <property type="protein sequence ID" value="RSH82389.1"/>
    <property type="molecule type" value="Genomic_DNA"/>
</dbReference>
<protein>
    <submittedName>
        <fullName evidence="5">Uncharacterized protein</fullName>
    </submittedName>
</protein>
<evidence type="ECO:0000259" key="4">
    <source>
        <dbReference type="Pfam" id="PF13193"/>
    </source>
</evidence>
<gene>
    <name evidence="5" type="ORF">EHS24_007357</name>
</gene>
<comment type="caution">
    <text evidence="5">The sequence shown here is derived from an EMBL/GenBank/DDBJ whole genome shotgun (WGS) entry which is preliminary data.</text>
</comment>
<dbReference type="PANTHER" id="PTHR43201">
    <property type="entry name" value="ACYL-COA SYNTHETASE"/>
    <property type="match status" value="1"/>
</dbReference>
<proteinExistence type="inferred from homology"/>
<feature type="domain" description="AMP-binding enzyme C-terminal" evidence="4">
    <location>
        <begin position="505"/>
        <end position="580"/>
    </location>
</feature>
<dbReference type="Proteomes" id="UP000279236">
    <property type="component" value="Unassembled WGS sequence"/>
</dbReference>
<dbReference type="STRING" id="105984.A0A427XU83"/>
<evidence type="ECO:0000313" key="5">
    <source>
        <dbReference type="EMBL" id="RSH82389.1"/>
    </source>
</evidence>
<name>A0A427XU83_9TREE</name>
<dbReference type="InterPro" id="IPR000873">
    <property type="entry name" value="AMP-dep_synth/lig_dom"/>
</dbReference>
<dbReference type="InterPro" id="IPR042099">
    <property type="entry name" value="ANL_N_sf"/>
</dbReference>
<dbReference type="AlphaFoldDB" id="A0A427XU83"/>
<feature type="domain" description="AMP-dependent synthetase/ligase" evidence="3">
    <location>
        <begin position="64"/>
        <end position="454"/>
    </location>
</feature>